<dbReference type="Proteomes" id="UP000298347">
    <property type="component" value="Unassembled WGS sequence"/>
</dbReference>
<protein>
    <recommendedName>
        <fullName evidence="6">Pilus assembly protein PilO</fullName>
    </recommendedName>
</protein>
<evidence type="ECO:0000313" key="5">
    <source>
        <dbReference type="Proteomes" id="UP000298347"/>
    </source>
</evidence>
<feature type="region of interest" description="Disordered" evidence="2">
    <location>
        <begin position="116"/>
        <end position="144"/>
    </location>
</feature>
<keyword evidence="3" id="KW-1133">Transmembrane helix</keyword>
<accession>A0A4Z0GSL2</accession>
<feature type="coiled-coil region" evidence="1">
    <location>
        <begin position="45"/>
        <end position="75"/>
    </location>
</feature>
<evidence type="ECO:0000256" key="1">
    <source>
        <dbReference type="SAM" id="Coils"/>
    </source>
</evidence>
<dbReference type="AlphaFoldDB" id="A0A4Z0GSL2"/>
<feature type="transmembrane region" description="Helical" evidence="3">
    <location>
        <begin position="5"/>
        <end position="25"/>
    </location>
</feature>
<feature type="region of interest" description="Disordered" evidence="2">
    <location>
        <begin position="194"/>
        <end position="248"/>
    </location>
</feature>
<keyword evidence="3" id="KW-0472">Membrane</keyword>
<proteinExistence type="predicted"/>
<evidence type="ECO:0000313" key="4">
    <source>
        <dbReference type="EMBL" id="TGA99517.1"/>
    </source>
</evidence>
<reference evidence="4 5" key="1">
    <citation type="journal article" date="2015" name="Int. J. Syst. Evol. Microbiol.">
        <title>Sporolactobacillus shoreae sp. nov. and Sporolactobacillus spathodeae sp. nov., two spore-forming lactic acid bacteria isolated from tree barks in Thailand.</title>
        <authorList>
            <person name="Thamacharoensuk T."/>
            <person name="Kitahara M."/>
            <person name="Ohkuma M."/>
            <person name="Thongchul N."/>
            <person name="Tanasupawat S."/>
        </authorList>
    </citation>
    <scope>NUCLEOTIDE SEQUENCE [LARGE SCALE GENOMIC DNA]</scope>
    <source>
        <strain evidence="4 5">BK92</strain>
    </source>
</reference>
<gene>
    <name evidence="4" type="ORF">E4665_04115</name>
</gene>
<name>A0A4Z0GSL2_9BACL</name>
<keyword evidence="1" id="KW-0175">Coiled coil</keyword>
<evidence type="ECO:0008006" key="6">
    <source>
        <dbReference type="Google" id="ProtNLM"/>
    </source>
</evidence>
<feature type="compositionally biased region" description="Low complexity" evidence="2">
    <location>
        <begin position="197"/>
        <end position="248"/>
    </location>
</feature>
<keyword evidence="5" id="KW-1185">Reference proteome</keyword>
<evidence type="ECO:0000256" key="2">
    <source>
        <dbReference type="SAM" id="MobiDB-lite"/>
    </source>
</evidence>
<dbReference type="RefSeq" id="WP_135347540.1">
    <property type="nucleotide sequence ID" value="NZ_SRJD01000003.1"/>
</dbReference>
<evidence type="ECO:0000256" key="3">
    <source>
        <dbReference type="SAM" id="Phobius"/>
    </source>
</evidence>
<organism evidence="4 5">
    <name type="scientific">Sporolactobacillus shoreae</name>
    <dbReference type="NCBI Taxonomy" id="1465501"/>
    <lineage>
        <taxon>Bacteria</taxon>
        <taxon>Bacillati</taxon>
        <taxon>Bacillota</taxon>
        <taxon>Bacilli</taxon>
        <taxon>Bacillales</taxon>
        <taxon>Sporolactobacillaceae</taxon>
        <taxon>Sporolactobacillus</taxon>
    </lineage>
</organism>
<dbReference type="EMBL" id="SRJD01000003">
    <property type="protein sequence ID" value="TGA99517.1"/>
    <property type="molecule type" value="Genomic_DNA"/>
</dbReference>
<dbReference type="OrthoDB" id="9886370at2"/>
<comment type="caution">
    <text evidence="4">The sequence shown here is derived from an EMBL/GenBank/DDBJ whole genome shotgun (WGS) entry which is preliminary data.</text>
</comment>
<sequence length="263" mass="28472">MNRTFFISCISVIIVCFGFGMFYFFKIVPVQQSIDASKQNIRIYQETVAINKKKLEQKNKALAERKQEIARQEALGQNVSTSILPTSPDIEQFFSTAHEKAESLGVTFASLSENQTNASAQAANNKQSNTNNTTSNQKSSKNTKPLVSLLESDTYSLNLTADNELSLLNFIDYLESQKRLLVINQMSFQMNNAAEVPSSSGSSPAASLSASGTVSASSATPSTASSQTSQATSSQSSGSTTSVQPQQPQYTATITLTLYSEKH</sequence>
<keyword evidence="3" id="KW-0812">Transmembrane</keyword>